<sequence length="142" mass="15308">MDALLASELSAETLAALQAHLAATQIADESADDEVSEDFRLSQLYEAYAKDKESTSDLPGAKGSKDNDDIDKGEVVPVLNQKPSFGMTVLSTHEQRQLHISLPNHAGATPRLARKVSENYVRGVLGEAQAKATVRESQEACK</sequence>
<dbReference type="AlphaFoldDB" id="A0A418BIH9"/>
<name>A0A418BIH9_APHAT</name>
<dbReference type="VEuPathDB" id="FungiDB:H257_17973"/>
<gene>
    <name evidence="2" type="ORF">DYB34_012028</name>
</gene>
<comment type="caution">
    <text evidence="2">The sequence shown here is derived from an EMBL/GenBank/DDBJ whole genome shotgun (WGS) entry which is preliminary data.</text>
</comment>
<evidence type="ECO:0000256" key="1">
    <source>
        <dbReference type="SAM" id="MobiDB-lite"/>
    </source>
</evidence>
<evidence type="ECO:0000313" key="2">
    <source>
        <dbReference type="EMBL" id="RHY42841.1"/>
    </source>
</evidence>
<organism evidence="2 3">
    <name type="scientific">Aphanomyces astaci</name>
    <name type="common">Crayfish plague agent</name>
    <dbReference type="NCBI Taxonomy" id="112090"/>
    <lineage>
        <taxon>Eukaryota</taxon>
        <taxon>Sar</taxon>
        <taxon>Stramenopiles</taxon>
        <taxon>Oomycota</taxon>
        <taxon>Saprolegniomycetes</taxon>
        <taxon>Saprolegniales</taxon>
        <taxon>Verrucalvaceae</taxon>
        <taxon>Aphanomyces</taxon>
    </lineage>
</organism>
<feature type="region of interest" description="Disordered" evidence="1">
    <location>
        <begin position="50"/>
        <end position="74"/>
    </location>
</feature>
<proteinExistence type="predicted"/>
<protein>
    <submittedName>
        <fullName evidence="2">Uncharacterized protein</fullName>
    </submittedName>
</protein>
<evidence type="ECO:0000313" key="3">
    <source>
        <dbReference type="Proteomes" id="UP000283543"/>
    </source>
</evidence>
<dbReference type="EMBL" id="QUTB01008331">
    <property type="protein sequence ID" value="RHY42841.1"/>
    <property type="molecule type" value="Genomic_DNA"/>
</dbReference>
<reference evidence="2 3" key="1">
    <citation type="submission" date="2018-08" db="EMBL/GenBank/DDBJ databases">
        <title>Aphanomyces genome sequencing and annotation.</title>
        <authorList>
            <person name="Minardi D."/>
            <person name="Oidtmann B."/>
            <person name="Van Der Giezen M."/>
            <person name="Studholme D.J."/>
        </authorList>
    </citation>
    <scope>NUCLEOTIDE SEQUENCE [LARGE SCALE GENOMIC DNA]</scope>
    <source>
        <strain evidence="2 3">Si</strain>
    </source>
</reference>
<feature type="compositionally biased region" description="Basic and acidic residues" evidence="1">
    <location>
        <begin position="63"/>
        <end position="74"/>
    </location>
</feature>
<dbReference type="Proteomes" id="UP000283543">
    <property type="component" value="Unassembled WGS sequence"/>
</dbReference>
<accession>A0A418BIH9</accession>